<feature type="region of interest" description="Disordered" evidence="1">
    <location>
        <begin position="1"/>
        <end position="35"/>
    </location>
</feature>
<feature type="compositionally biased region" description="Basic and acidic residues" evidence="1">
    <location>
        <begin position="1"/>
        <end position="14"/>
    </location>
</feature>
<accession>A0A392S676</accession>
<name>A0A392S676_9FABA</name>
<reference evidence="2 3" key="1">
    <citation type="journal article" date="2018" name="Front. Plant Sci.">
        <title>Red Clover (Trifolium pratense) and Zigzag Clover (T. medium) - A Picture of Genomic Similarities and Differences.</title>
        <authorList>
            <person name="Dluhosova J."/>
            <person name="Istvanek J."/>
            <person name="Nedelnik J."/>
            <person name="Repkova J."/>
        </authorList>
    </citation>
    <scope>NUCLEOTIDE SEQUENCE [LARGE SCALE GENOMIC DNA]</scope>
    <source>
        <strain evidence="3">cv. 10/8</strain>
        <tissue evidence="2">Leaf</tissue>
    </source>
</reference>
<dbReference type="AlphaFoldDB" id="A0A392S676"/>
<proteinExistence type="predicted"/>
<dbReference type="Proteomes" id="UP000265520">
    <property type="component" value="Unassembled WGS sequence"/>
</dbReference>
<evidence type="ECO:0000313" key="3">
    <source>
        <dbReference type="Proteomes" id="UP000265520"/>
    </source>
</evidence>
<comment type="caution">
    <text evidence="2">The sequence shown here is derived from an EMBL/GenBank/DDBJ whole genome shotgun (WGS) entry which is preliminary data.</text>
</comment>
<dbReference type="EMBL" id="LXQA010316744">
    <property type="protein sequence ID" value="MCI43395.1"/>
    <property type="molecule type" value="Genomic_DNA"/>
</dbReference>
<organism evidence="2 3">
    <name type="scientific">Trifolium medium</name>
    <dbReference type="NCBI Taxonomy" id="97028"/>
    <lineage>
        <taxon>Eukaryota</taxon>
        <taxon>Viridiplantae</taxon>
        <taxon>Streptophyta</taxon>
        <taxon>Embryophyta</taxon>
        <taxon>Tracheophyta</taxon>
        <taxon>Spermatophyta</taxon>
        <taxon>Magnoliopsida</taxon>
        <taxon>eudicotyledons</taxon>
        <taxon>Gunneridae</taxon>
        <taxon>Pentapetalae</taxon>
        <taxon>rosids</taxon>
        <taxon>fabids</taxon>
        <taxon>Fabales</taxon>
        <taxon>Fabaceae</taxon>
        <taxon>Papilionoideae</taxon>
        <taxon>50 kb inversion clade</taxon>
        <taxon>NPAAA clade</taxon>
        <taxon>Hologalegina</taxon>
        <taxon>IRL clade</taxon>
        <taxon>Trifolieae</taxon>
        <taxon>Trifolium</taxon>
    </lineage>
</organism>
<feature type="non-terminal residue" evidence="2">
    <location>
        <position position="72"/>
    </location>
</feature>
<protein>
    <submittedName>
        <fullName evidence="2">Uncharacterized protein</fullName>
    </submittedName>
</protein>
<keyword evidence="3" id="KW-1185">Reference proteome</keyword>
<evidence type="ECO:0000256" key="1">
    <source>
        <dbReference type="SAM" id="MobiDB-lite"/>
    </source>
</evidence>
<sequence>MEERPEAELSKPEEPSNEESAVGTEVEETTPYTPDELLVLEMDEVECRLNNMKEYDVRTLKACREKGQEWVE</sequence>
<evidence type="ECO:0000313" key="2">
    <source>
        <dbReference type="EMBL" id="MCI43395.1"/>
    </source>
</evidence>